<keyword evidence="3 11" id="KW-0723">Serine/threonine-protein kinase</keyword>
<dbReference type="Gene3D" id="3.30.200.20">
    <property type="entry name" value="Phosphorylase Kinase, domain 1"/>
    <property type="match status" value="1"/>
</dbReference>
<dbReference type="SMART" id="SM00220">
    <property type="entry name" value="S_TKc"/>
    <property type="match status" value="1"/>
</dbReference>
<feature type="compositionally biased region" description="Basic and acidic residues" evidence="12">
    <location>
        <begin position="46"/>
        <end position="72"/>
    </location>
</feature>
<evidence type="ECO:0000259" key="13">
    <source>
        <dbReference type="PROSITE" id="PS50011"/>
    </source>
</evidence>
<keyword evidence="4" id="KW-0808">Transferase</keyword>
<gene>
    <name evidence="14" type="ORF">DAT39_005812</name>
</gene>
<feature type="non-terminal residue" evidence="14">
    <location>
        <position position="1"/>
    </location>
</feature>
<dbReference type="PROSITE" id="PS00107">
    <property type="entry name" value="PROTEIN_KINASE_ATP"/>
    <property type="match status" value="1"/>
</dbReference>
<feature type="compositionally biased region" description="Basic residues" evidence="12">
    <location>
        <begin position="73"/>
        <end position="86"/>
    </location>
</feature>
<evidence type="ECO:0000256" key="10">
    <source>
        <dbReference type="PROSITE-ProRule" id="PRU10141"/>
    </source>
</evidence>
<evidence type="ECO:0000256" key="7">
    <source>
        <dbReference type="ARBA" id="ARBA00022840"/>
    </source>
</evidence>
<feature type="domain" description="Protein kinase" evidence="13">
    <location>
        <begin position="102"/>
        <end position="356"/>
    </location>
</feature>
<dbReference type="InterPro" id="IPR051138">
    <property type="entry name" value="PIM_Ser/Thr_kinase"/>
</dbReference>
<sequence length="359" mass="41410">MILRDRKRSDKPLQQTRYHLKIAQRNTNCGRQVRDTVAEFTVQRKGCQEKDQPKPQRRDKKRSINLEAENKPPQKRPKRPRTKAKYRPSSNQSAKECLEDVYEEGYLLGGGTFGQVFAGLRKADELPVAIKYVSKQKLDEQLDMTGCGSVPIEIALMIIANKEPSCSKILQMLDWYDEPEQYVMILERPDPCKDLDEFCKEHGGSLPETLARNIMLQLIDALKHCKRRAILHRDVKPENILIQTDTLEIKLFDFGCGDLIKDSYDYFGGTLLYTPPEWFIQEQYLAGPGTVWSVGVTLYRLVCGSLPFNSRRDIRKSNLCFTKTLSEECNNLIRWCLCPTAADRPTLEMLEAHDWFCQP</sequence>
<dbReference type="GO" id="GO:0007346">
    <property type="term" value="P:regulation of mitotic cell cycle"/>
    <property type="evidence" value="ECO:0007669"/>
    <property type="project" value="TreeGrafter"/>
</dbReference>
<organism evidence="14 15">
    <name type="scientific">Clarias magur</name>
    <name type="common">Asian catfish</name>
    <name type="synonym">Macropteronotus magur</name>
    <dbReference type="NCBI Taxonomy" id="1594786"/>
    <lineage>
        <taxon>Eukaryota</taxon>
        <taxon>Metazoa</taxon>
        <taxon>Chordata</taxon>
        <taxon>Craniata</taxon>
        <taxon>Vertebrata</taxon>
        <taxon>Euteleostomi</taxon>
        <taxon>Actinopterygii</taxon>
        <taxon>Neopterygii</taxon>
        <taxon>Teleostei</taxon>
        <taxon>Ostariophysi</taxon>
        <taxon>Siluriformes</taxon>
        <taxon>Clariidae</taxon>
        <taxon>Clarias</taxon>
    </lineage>
</organism>
<dbReference type="Pfam" id="PF00069">
    <property type="entry name" value="Pkinase"/>
    <property type="match status" value="1"/>
</dbReference>
<evidence type="ECO:0000256" key="11">
    <source>
        <dbReference type="RuleBase" id="RU000304"/>
    </source>
</evidence>
<dbReference type="EMBL" id="QNUK01000056">
    <property type="protein sequence ID" value="KAF5904490.1"/>
    <property type="molecule type" value="Genomic_DNA"/>
</dbReference>
<evidence type="ECO:0000256" key="4">
    <source>
        <dbReference type="ARBA" id="ARBA00022679"/>
    </source>
</evidence>
<evidence type="ECO:0000256" key="9">
    <source>
        <dbReference type="ARBA" id="ARBA00048679"/>
    </source>
</evidence>
<reference evidence="14" key="1">
    <citation type="submission" date="2020-07" db="EMBL/GenBank/DDBJ databases">
        <title>Clarias magur genome sequencing, assembly and annotation.</title>
        <authorList>
            <person name="Kushwaha B."/>
            <person name="Kumar R."/>
            <person name="Das P."/>
            <person name="Joshi C.G."/>
            <person name="Kumar D."/>
            <person name="Nagpure N.S."/>
            <person name="Pandey M."/>
            <person name="Agarwal S."/>
            <person name="Srivastava S."/>
            <person name="Singh M."/>
            <person name="Sahoo L."/>
            <person name="Jayasankar P."/>
            <person name="Meher P.K."/>
            <person name="Koringa P.G."/>
            <person name="Iquebal M.A."/>
            <person name="Das S.P."/>
            <person name="Bit A."/>
            <person name="Patnaik S."/>
            <person name="Patel N."/>
            <person name="Shah T.M."/>
            <person name="Hinsu A."/>
            <person name="Jena J.K."/>
        </authorList>
    </citation>
    <scope>NUCLEOTIDE SEQUENCE</scope>
    <source>
        <strain evidence="14">CIFAMagur01</strain>
        <tissue evidence="14">Testis</tissue>
    </source>
</reference>
<feature type="binding site" evidence="10">
    <location>
        <position position="131"/>
    </location>
    <ligand>
        <name>ATP</name>
        <dbReference type="ChEBI" id="CHEBI:30616"/>
    </ligand>
</feature>
<comment type="caution">
    <text evidence="14">The sequence shown here is derived from an EMBL/GenBank/DDBJ whole genome shotgun (WGS) entry which is preliminary data.</text>
</comment>
<dbReference type="Gene3D" id="1.10.510.10">
    <property type="entry name" value="Transferase(Phosphotransferase) domain 1"/>
    <property type="match status" value="1"/>
</dbReference>
<evidence type="ECO:0000313" key="15">
    <source>
        <dbReference type="Proteomes" id="UP000727407"/>
    </source>
</evidence>
<evidence type="ECO:0000256" key="12">
    <source>
        <dbReference type="SAM" id="MobiDB-lite"/>
    </source>
</evidence>
<feature type="region of interest" description="Disordered" evidence="12">
    <location>
        <begin position="44"/>
        <end position="92"/>
    </location>
</feature>
<dbReference type="GO" id="GO:0005737">
    <property type="term" value="C:cytoplasm"/>
    <property type="evidence" value="ECO:0007669"/>
    <property type="project" value="TreeGrafter"/>
</dbReference>
<dbReference type="AlphaFoldDB" id="A0A8J4UUV4"/>
<evidence type="ECO:0000256" key="6">
    <source>
        <dbReference type="ARBA" id="ARBA00022777"/>
    </source>
</evidence>
<comment type="catalytic activity">
    <reaction evidence="8">
        <text>L-threonyl-[protein] + ATP = O-phospho-L-threonyl-[protein] + ADP + H(+)</text>
        <dbReference type="Rhea" id="RHEA:46608"/>
        <dbReference type="Rhea" id="RHEA-COMP:11060"/>
        <dbReference type="Rhea" id="RHEA-COMP:11605"/>
        <dbReference type="ChEBI" id="CHEBI:15378"/>
        <dbReference type="ChEBI" id="CHEBI:30013"/>
        <dbReference type="ChEBI" id="CHEBI:30616"/>
        <dbReference type="ChEBI" id="CHEBI:61977"/>
        <dbReference type="ChEBI" id="CHEBI:456216"/>
        <dbReference type="EC" id="2.7.11.1"/>
    </reaction>
</comment>
<dbReference type="SUPFAM" id="SSF56112">
    <property type="entry name" value="Protein kinase-like (PK-like)"/>
    <property type="match status" value="1"/>
</dbReference>
<dbReference type="InterPro" id="IPR017441">
    <property type="entry name" value="Protein_kinase_ATP_BS"/>
</dbReference>
<comment type="catalytic activity">
    <reaction evidence="9">
        <text>L-seryl-[protein] + ATP = O-phospho-L-seryl-[protein] + ADP + H(+)</text>
        <dbReference type="Rhea" id="RHEA:17989"/>
        <dbReference type="Rhea" id="RHEA-COMP:9863"/>
        <dbReference type="Rhea" id="RHEA-COMP:11604"/>
        <dbReference type="ChEBI" id="CHEBI:15378"/>
        <dbReference type="ChEBI" id="CHEBI:29999"/>
        <dbReference type="ChEBI" id="CHEBI:30616"/>
        <dbReference type="ChEBI" id="CHEBI:83421"/>
        <dbReference type="ChEBI" id="CHEBI:456216"/>
        <dbReference type="EC" id="2.7.11.1"/>
    </reaction>
</comment>
<evidence type="ECO:0000256" key="3">
    <source>
        <dbReference type="ARBA" id="ARBA00022527"/>
    </source>
</evidence>
<comment type="similarity">
    <text evidence="1">Belongs to the protein kinase superfamily. CAMK Ser/Thr protein kinase family. PIM subfamily.</text>
</comment>
<dbReference type="OrthoDB" id="8596411at2759"/>
<dbReference type="GO" id="GO:0005524">
    <property type="term" value="F:ATP binding"/>
    <property type="evidence" value="ECO:0007669"/>
    <property type="project" value="UniProtKB-UniRule"/>
</dbReference>
<evidence type="ECO:0000256" key="8">
    <source>
        <dbReference type="ARBA" id="ARBA00047899"/>
    </source>
</evidence>
<dbReference type="Proteomes" id="UP000727407">
    <property type="component" value="Unassembled WGS sequence"/>
</dbReference>
<protein>
    <recommendedName>
        <fullName evidence="2">non-specific serine/threonine protein kinase</fullName>
        <ecNumber evidence="2">2.7.11.1</ecNumber>
    </recommendedName>
</protein>
<accession>A0A8J4UUV4</accession>
<proteinExistence type="inferred from homology"/>
<keyword evidence="6 14" id="KW-0418">Kinase</keyword>
<keyword evidence="7 10" id="KW-0067">ATP-binding</keyword>
<dbReference type="PANTHER" id="PTHR22984">
    <property type="entry name" value="SERINE/THREONINE-PROTEIN KINASE PIM"/>
    <property type="match status" value="1"/>
</dbReference>
<evidence type="ECO:0000256" key="1">
    <source>
        <dbReference type="ARBA" id="ARBA00005505"/>
    </source>
</evidence>
<keyword evidence="15" id="KW-1185">Reference proteome</keyword>
<dbReference type="GO" id="GO:0004674">
    <property type="term" value="F:protein serine/threonine kinase activity"/>
    <property type="evidence" value="ECO:0007669"/>
    <property type="project" value="UniProtKB-KW"/>
</dbReference>
<dbReference type="PROSITE" id="PS00108">
    <property type="entry name" value="PROTEIN_KINASE_ST"/>
    <property type="match status" value="1"/>
</dbReference>
<evidence type="ECO:0000256" key="2">
    <source>
        <dbReference type="ARBA" id="ARBA00012513"/>
    </source>
</evidence>
<dbReference type="InterPro" id="IPR011009">
    <property type="entry name" value="Kinase-like_dom_sf"/>
</dbReference>
<dbReference type="EC" id="2.7.11.1" evidence="2"/>
<name>A0A8J4UUV4_CLAMG</name>
<dbReference type="InterPro" id="IPR008271">
    <property type="entry name" value="Ser/Thr_kinase_AS"/>
</dbReference>
<evidence type="ECO:0000313" key="14">
    <source>
        <dbReference type="EMBL" id="KAF5904490.1"/>
    </source>
</evidence>
<dbReference type="InterPro" id="IPR000719">
    <property type="entry name" value="Prot_kinase_dom"/>
</dbReference>
<dbReference type="GO" id="GO:0043066">
    <property type="term" value="P:negative regulation of apoptotic process"/>
    <property type="evidence" value="ECO:0007669"/>
    <property type="project" value="TreeGrafter"/>
</dbReference>
<keyword evidence="5 10" id="KW-0547">Nucleotide-binding</keyword>
<dbReference type="PROSITE" id="PS50011">
    <property type="entry name" value="PROTEIN_KINASE_DOM"/>
    <property type="match status" value="1"/>
</dbReference>
<dbReference type="PANTHER" id="PTHR22984:SF11">
    <property type="entry name" value="AURORA KINASE-RELATED"/>
    <property type="match status" value="1"/>
</dbReference>
<evidence type="ECO:0000256" key="5">
    <source>
        <dbReference type="ARBA" id="ARBA00022741"/>
    </source>
</evidence>